<evidence type="ECO:0000313" key="2">
    <source>
        <dbReference type="Proteomes" id="UP000265520"/>
    </source>
</evidence>
<dbReference type="Proteomes" id="UP000265520">
    <property type="component" value="Unassembled WGS sequence"/>
</dbReference>
<feature type="non-terminal residue" evidence="1">
    <location>
        <position position="1"/>
    </location>
</feature>
<dbReference type="AlphaFoldDB" id="A0A392W0F5"/>
<sequence>AQLALAQRAVLGAKGGLTFGVVCATRKVFGQG</sequence>
<evidence type="ECO:0000313" key="1">
    <source>
        <dbReference type="EMBL" id="MCI92721.1"/>
    </source>
</evidence>
<comment type="caution">
    <text evidence="1">The sequence shown here is derived from an EMBL/GenBank/DDBJ whole genome shotgun (WGS) entry which is preliminary data.</text>
</comment>
<name>A0A392W0F5_9FABA</name>
<proteinExistence type="predicted"/>
<protein>
    <submittedName>
        <fullName evidence="1">Uncharacterized protein</fullName>
    </submittedName>
</protein>
<organism evidence="1 2">
    <name type="scientific">Trifolium medium</name>
    <dbReference type="NCBI Taxonomy" id="97028"/>
    <lineage>
        <taxon>Eukaryota</taxon>
        <taxon>Viridiplantae</taxon>
        <taxon>Streptophyta</taxon>
        <taxon>Embryophyta</taxon>
        <taxon>Tracheophyta</taxon>
        <taxon>Spermatophyta</taxon>
        <taxon>Magnoliopsida</taxon>
        <taxon>eudicotyledons</taxon>
        <taxon>Gunneridae</taxon>
        <taxon>Pentapetalae</taxon>
        <taxon>rosids</taxon>
        <taxon>fabids</taxon>
        <taxon>Fabales</taxon>
        <taxon>Fabaceae</taxon>
        <taxon>Papilionoideae</taxon>
        <taxon>50 kb inversion clade</taxon>
        <taxon>NPAAA clade</taxon>
        <taxon>Hologalegina</taxon>
        <taxon>IRL clade</taxon>
        <taxon>Trifolieae</taxon>
        <taxon>Trifolium</taxon>
    </lineage>
</organism>
<keyword evidence="2" id="KW-1185">Reference proteome</keyword>
<accession>A0A392W0F5</accession>
<reference evidence="1 2" key="1">
    <citation type="journal article" date="2018" name="Front. Plant Sci.">
        <title>Red Clover (Trifolium pratense) and Zigzag Clover (T. medium) - A Picture of Genomic Similarities and Differences.</title>
        <authorList>
            <person name="Dluhosova J."/>
            <person name="Istvanek J."/>
            <person name="Nedelnik J."/>
            <person name="Repkova J."/>
        </authorList>
    </citation>
    <scope>NUCLEOTIDE SEQUENCE [LARGE SCALE GENOMIC DNA]</scope>
    <source>
        <strain evidence="2">cv. 10/8</strain>
        <tissue evidence="1">Leaf</tissue>
    </source>
</reference>
<dbReference type="EMBL" id="LXQA011308558">
    <property type="protein sequence ID" value="MCI92721.1"/>
    <property type="molecule type" value="Genomic_DNA"/>
</dbReference>